<gene>
    <name evidence="2" type="ORF">GCM10010246_13070</name>
</gene>
<dbReference type="InterPro" id="IPR010982">
    <property type="entry name" value="Lambda_DNA-bd_dom_sf"/>
</dbReference>
<feature type="compositionally biased region" description="Basic and acidic residues" evidence="1">
    <location>
        <begin position="300"/>
        <end position="316"/>
    </location>
</feature>
<reference evidence="2 3" key="1">
    <citation type="journal article" date="2019" name="Int. J. Syst. Evol. Microbiol.">
        <title>The Global Catalogue of Microorganisms (GCM) 10K type strain sequencing project: providing services to taxonomists for standard genome sequencing and annotation.</title>
        <authorList>
            <consortium name="The Broad Institute Genomics Platform"/>
            <consortium name="The Broad Institute Genome Sequencing Center for Infectious Disease"/>
            <person name="Wu L."/>
            <person name="Ma J."/>
        </authorList>
    </citation>
    <scope>NUCLEOTIDE SEQUENCE [LARGE SCALE GENOMIC DNA]</scope>
    <source>
        <strain evidence="2 3">JCM 4316</strain>
    </source>
</reference>
<organism evidence="2 3">
    <name type="scientific">Streptomyces cuspidosporus</name>
    <dbReference type="NCBI Taxonomy" id="66882"/>
    <lineage>
        <taxon>Bacteria</taxon>
        <taxon>Bacillati</taxon>
        <taxon>Actinomycetota</taxon>
        <taxon>Actinomycetes</taxon>
        <taxon>Kitasatosporales</taxon>
        <taxon>Streptomycetaceae</taxon>
        <taxon>Streptomyces</taxon>
    </lineage>
</organism>
<dbReference type="EMBL" id="BAAASD010000004">
    <property type="protein sequence ID" value="GAA2331300.1"/>
    <property type="molecule type" value="Genomic_DNA"/>
</dbReference>
<evidence type="ECO:0000256" key="1">
    <source>
        <dbReference type="SAM" id="MobiDB-lite"/>
    </source>
</evidence>
<name>A0ABN3FJA9_9ACTN</name>
<dbReference type="SUPFAM" id="SSF47413">
    <property type="entry name" value="lambda repressor-like DNA-binding domains"/>
    <property type="match status" value="1"/>
</dbReference>
<feature type="region of interest" description="Disordered" evidence="1">
    <location>
        <begin position="295"/>
        <end position="316"/>
    </location>
</feature>
<sequence length="333" mass="36960">MGRPEKPVDHTVPALGALAEHLRAMRRDACLTYRQLAERTHYSSAQLKRAASGVSLPSYKLVLSYARGCNNYLERAGTAQWRAHMQATNLYEEAREAVHRNRIEARASTVRPKPEYVRDIADLSGALRDAWARAGRLPSRKMEARSGGQLPHSTAHAICKGRSVPRDFRQFATFLHACDISGTALGPWFRAWFKICGRPSEKAVAAALQFLWQTDERRIFLDLYAEGAETPEQSREELGLVAEIIQQLSDYEATAGAPSVRSDKRVDTATLHLSTGAGKTMSLLALLDGAARGSLPGLEPPRKPLDRAATRRVTHDYGEHSRRRIVVDRTLVG</sequence>
<evidence type="ECO:0000313" key="3">
    <source>
        <dbReference type="Proteomes" id="UP001500253"/>
    </source>
</evidence>
<evidence type="ECO:0000313" key="2">
    <source>
        <dbReference type="EMBL" id="GAA2331300.1"/>
    </source>
</evidence>
<dbReference type="Pfam" id="PF13560">
    <property type="entry name" value="HTH_31"/>
    <property type="match status" value="1"/>
</dbReference>
<keyword evidence="3" id="KW-1185">Reference proteome</keyword>
<protein>
    <recommendedName>
        <fullName evidence="4">HTH cro/C1-type domain-containing protein</fullName>
    </recommendedName>
</protein>
<dbReference type="Gene3D" id="1.10.260.40">
    <property type="entry name" value="lambda repressor-like DNA-binding domains"/>
    <property type="match status" value="1"/>
</dbReference>
<dbReference type="Proteomes" id="UP001500253">
    <property type="component" value="Unassembled WGS sequence"/>
</dbReference>
<comment type="caution">
    <text evidence="2">The sequence shown here is derived from an EMBL/GenBank/DDBJ whole genome shotgun (WGS) entry which is preliminary data.</text>
</comment>
<proteinExistence type="predicted"/>
<accession>A0ABN3FJA9</accession>
<dbReference type="RefSeq" id="WP_346173501.1">
    <property type="nucleotide sequence ID" value="NZ_BAAASD010000004.1"/>
</dbReference>
<evidence type="ECO:0008006" key="4">
    <source>
        <dbReference type="Google" id="ProtNLM"/>
    </source>
</evidence>